<protein>
    <submittedName>
        <fullName evidence="8">Uncharacterized protein</fullName>
    </submittedName>
</protein>
<evidence type="ECO:0000256" key="2">
    <source>
        <dbReference type="ARBA" id="ARBA00011738"/>
    </source>
</evidence>
<comment type="subunit">
    <text evidence="2">Homodimer.</text>
</comment>
<dbReference type="SUPFAM" id="SSF51351">
    <property type="entry name" value="Triosephosphate isomerase (TIM)"/>
    <property type="match status" value="1"/>
</dbReference>
<sequence>MEQEWTERGRAAAGNSPHGEDGVWIGIDVGASSLRAAVYIDEVGECFPIPNEYLKTLTPALVALGKNHCLVGEYANRQDAHDADFFFDLKRAIGGKCADAMGENDDLASLSFTEESSGFLAISPQSGRRVPVEVLLSLLLSRIKRDAENFLETRAEAEVVTVKAAVITVPKYYTPTHKSAINSAAKHAGLQVSFKEDLIAAATAFCFDYRRGSTDAVAERAVLFDLGDSHLDVAWADIRGSNVEVVQTFASDMTKGGRVFEGRIRAGVDARCRKKRCLSGWQLKRKYREIKEQLSSDETAQVDVCFGPSGHGTRFPHLTRKEFELWCKDDFNACENILREAFDEARRTCAGSRKVTVLVAAGRSCRIPCVRAMLNSVGRYENCAVIYLGDDDIARGAAILTPGARASVNEGGGGGLDMGQEHYVDHFSSLGDCDTPPPIHPEKKGHWYKKGSITGLIKSVRRGSRGGPEPVQKQGGHGGRPEAGERNKANSSTPHDRQGEEGSDKAQLPPHKEDMGAPLSRAYPPPPPAPGISAACADEPDLLELNAFSTLKAVIDRQDLISELLLGLNGWRTLAAIDPAGRSSELLLRLQAVIDQADRASELLRLVKKLAWLFMCSSQTARRSRSLKAEYYEDLKKRVGRLLPEECASQRRPYLLVDCWDCDSKTQFALLANDRMTLYDDGTDLVLKRLVDENLCEFVVAPHFLFLAETMEKRAQIVHKFQKIKLCAQNFRVSDASASGEEVKESSSHLESMTGVAKEEKEAEEGKDVDADCLNKNGFQYVIVGKRQRRDLDCPEEVGRKVSVALRKGLNVIACVADISGIRGCREQLEIIRSAVESAAKVGQAVGRRTYWKDNLVIAYEPVWTKREEYTTSTSLPRLPRSERTTYLRLMVSFIRSWIATEVSFEAAQTTRIVYAGSRVDKMHDSVAREIPSLDGLLLEGEDGPDEPYVRGWVQTARLIQTAVQERARVAG</sequence>
<keyword evidence="9" id="KW-1185">Reference proteome</keyword>
<dbReference type="GO" id="GO:0004807">
    <property type="term" value="F:triose-phosphate isomerase activity"/>
    <property type="evidence" value="ECO:0007669"/>
    <property type="project" value="InterPro"/>
</dbReference>
<evidence type="ECO:0000256" key="4">
    <source>
        <dbReference type="ARBA" id="ARBA00022840"/>
    </source>
</evidence>
<dbReference type="Gene3D" id="3.90.640.10">
    <property type="entry name" value="Actin, Chain A, domain 4"/>
    <property type="match status" value="1"/>
</dbReference>
<dbReference type="EMBL" id="BFEA01000189">
    <property type="protein sequence ID" value="GBG73795.1"/>
    <property type="molecule type" value="Genomic_DNA"/>
</dbReference>
<feature type="region of interest" description="Disordered" evidence="7">
    <location>
        <begin position="459"/>
        <end position="530"/>
    </location>
</feature>
<dbReference type="SUPFAM" id="SSF53067">
    <property type="entry name" value="Actin-like ATPase domain"/>
    <property type="match status" value="2"/>
</dbReference>
<keyword evidence="3" id="KW-0547">Nucleotide-binding</keyword>
<dbReference type="Pfam" id="PF00121">
    <property type="entry name" value="TIM"/>
    <property type="match status" value="1"/>
</dbReference>
<reference evidence="8 9" key="1">
    <citation type="journal article" date="2018" name="Cell">
        <title>The Chara Genome: Secondary Complexity and Implications for Plant Terrestrialization.</title>
        <authorList>
            <person name="Nishiyama T."/>
            <person name="Sakayama H."/>
            <person name="Vries J.D."/>
            <person name="Buschmann H."/>
            <person name="Saint-Marcoux D."/>
            <person name="Ullrich K.K."/>
            <person name="Haas F.B."/>
            <person name="Vanderstraeten L."/>
            <person name="Becker D."/>
            <person name="Lang D."/>
            <person name="Vosolsobe S."/>
            <person name="Rombauts S."/>
            <person name="Wilhelmsson P.K.I."/>
            <person name="Janitza P."/>
            <person name="Kern R."/>
            <person name="Heyl A."/>
            <person name="Rumpler F."/>
            <person name="Villalobos L.I.A.C."/>
            <person name="Clay J.M."/>
            <person name="Skokan R."/>
            <person name="Toyoda A."/>
            <person name="Suzuki Y."/>
            <person name="Kagoshima H."/>
            <person name="Schijlen E."/>
            <person name="Tajeshwar N."/>
            <person name="Catarino B."/>
            <person name="Hetherington A.J."/>
            <person name="Saltykova A."/>
            <person name="Bonnot C."/>
            <person name="Breuninger H."/>
            <person name="Symeonidi A."/>
            <person name="Radhakrishnan G.V."/>
            <person name="Van Nieuwerburgh F."/>
            <person name="Deforce D."/>
            <person name="Chang C."/>
            <person name="Karol K.G."/>
            <person name="Hedrich R."/>
            <person name="Ulvskov P."/>
            <person name="Glockner G."/>
            <person name="Delwiche C.F."/>
            <person name="Petrasek J."/>
            <person name="Van de Peer Y."/>
            <person name="Friml J."/>
            <person name="Beilby M."/>
            <person name="Dolan L."/>
            <person name="Kohara Y."/>
            <person name="Sugano S."/>
            <person name="Fujiyama A."/>
            <person name="Delaux P.-M."/>
            <person name="Quint M."/>
            <person name="TheiBen G."/>
            <person name="Hagemann M."/>
            <person name="Harholt J."/>
            <person name="Dunand C."/>
            <person name="Zachgo S."/>
            <person name="Langdale J."/>
            <person name="Maumus F."/>
            <person name="Straeten D.V.D."/>
            <person name="Gould S.B."/>
            <person name="Rensing S.A."/>
        </authorList>
    </citation>
    <scope>NUCLEOTIDE SEQUENCE [LARGE SCALE GENOMIC DNA]</scope>
    <source>
        <strain evidence="8 9">S276</strain>
    </source>
</reference>
<keyword evidence="4" id="KW-0067">ATP-binding</keyword>
<feature type="compositionally biased region" description="Basic and acidic residues" evidence="7">
    <location>
        <begin position="479"/>
        <end position="515"/>
    </location>
</feature>
<evidence type="ECO:0000313" key="9">
    <source>
        <dbReference type="Proteomes" id="UP000265515"/>
    </source>
</evidence>
<evidence type="ECO:0000256" key="6">
    <source>
        <dbReference type="ARBA" id="ARBA00024331"/>
    </source>
</evidence>
<evidence type="ECO:0000256" key="5">
    <source>
        <dbReference type="ARBA" id="ARBA00023235"/>
    </source>
</evidence>
<accession>A0A388KUQ3</accession>
<dbReference type="InterPro" id="IPR013785">
    <property type="entry name" value="Aldolase_TIM"/>
</dbReference>
<name>A0A388KUQ3_CHABU</name>
<dbReference type="InterPro" id="IPR013126">
    <property type="entry name" value="Hsp_70_fam"/>
</dbReference>
<dbReference type="Pfam" id="PF00012">
    <property type="entry name" value="HSP70"/>
    <property type="match status" value="1"/>
</dbReference>
<dbReference type="Gene3D" id="3.20.20.70">
    <property type="entry name" value="Aldolase class I"/>
    <property type="match status" value="1"/>
</dbReference>
<comment type="caution">
    <text evidence="8">The sequence shown here is derived from an EMBL/GenBank/DDBJ whole genome shotgun (WGS) entry which is preliminary data.</text>
</comment>
<evidence type="ECO:0000256" key="7">
    <source>
        <dbReference type="SAM" id="MobiDB-lite"/>
    </source>
</evidence>
<dbReference type="PANTHER" id="PTHR19375">
    <property type="entry name" value="HEAT SHOCK PROTEIN 70KDA"/>
    <property type="match status" value="1"/>
</dbReference>
<feature type="region of interest" description="Disordered" evidence="7">
    <location>
        <begin position="739"/>
        <end position="761"/>
    </location>
</feature>
<dbReference type="InterPro" id="IPR043129">
    <property type="entry name" value="ATPase_NBD"/>
</dbReference>
<dbReference type="GO" id="GO:0005524">
    <property type="term" value="F:ATP binding"/>
    <property type="evidence" value="ECO:0007669"/>
    <property type="project" value="UniProtKB-KW"/>
</dbReference>
<dbReference type="Gene3D" id="3.30.30.30">
    <property type="match status" value="1"/>
</dbReference>
<dbReference type="InterPro" id="IPR000652">
    <property type="entry name" value="Triosephosphate_isomerase"/>
</dbReference>
<evidence type="ECO:0000256" key="1">
    <source>
        <dbReference type="ARBA" id="ARBA00007422"/>
    </source>
</evidence>
<proteinExistence type="inferred from homology"/>
<dbReference type="Gramene" id="GBG73795">
    <property type="protein sequence ID" value="GBG73795"/>
    <property type="gene ID" value="CBR_g17134"/>
</dbReference>
<dbReference type="AlphaFoldDB" id="A0A388KUQ3"/>
<organism evidence="8 9">
    <name type="scientific">Chara braunii</name>
    <name type="common">Braun's stonewort</name>
    <dbReference type="NCBI Taxonomy" id="69332"/>
    <lineage>
        <taxon>Eukaryota</taxon>
        <taxon>Viridiplantae</taxon>
        <taxon>Streptophyta</taxon>
        <taxon>Charophyceae</taxon>
        <taxon>Charales</taxon>
        <taxon>Characeae</taxon>
        <taxon>Chara</taxon>
    </lineage>
</organism>
<dbReference type="InterPro" id="IPR035990">
    <property type="entry name" value="TIM_sf"/>
</dbReference>
<dbReference type="PROSITE" id="PS51440">
    <property type="entry name" value="TIM_2"/>
    <property type="match status" value="1"/>
</dbReference>
<dbReference type="Gene3D" id="3.30.420.40">
    <property type="match status" value="2"/>
</dbReference>
<comment type="similarity">
    <text evidence="1">Belongs to the triosephosphate isomerase family.</text>
</comment>
<dbReference type="GO" id="GO:0140662">
    <property type="term" value="F:ATP-dependent protein folding chaperone"/>
    <property type="evidence" value="ECO:0007669"/>
    <property type="project" value="InterPro"/>
</dbReference>
<evidence type="ECO:0000256" key="3">
    <source>
        <dbReference type="ARBA" id="ARBA00022741"/>
    </source>
</evidence>
<dbReference type="Proteomes" id="UP000265515">
    <property type="component" value="Unassembled WGS sequence"/>
</dbReference>
<gene>
    <name evidence="8" type="ORF">CBR_g17134</name>
</gene>
<dbReference type="STRING" id="69332.A0A388KUQ3"/>
<keyword evidence="5" id="KW-0413">Isomerase</keyword>
<comment type="pathway">
    <text evidence="6">Carbohydrate biosynthesis.</text>
</comment>
<evidence type="ECO:0000313" key="8">
    <source>
        <dbReference type="EMBL" id="GBG73795.1"/>
    </source>
</evidence>